<dbReference type="HOGENOM" id="CLU_3325713_0_0_4"/>
<feature type="region of interest" description="Disordered" evidence="1">
    <location>
        <begin position="17"/>
        <end position="38"/>
    </location>
</feature>
<dbReference type="EMBL" id="CM000833">
    <property type="protein sequence ID" value="EET03643.1"/>
    <property type="molecule type" value="Genomic_DNA"/>
</dbReference>
<evidence type="ECO:0000256" key="1">
    <source>
        <dbReference type="SAM" id="MobiDB-lite"/>
    </source>
</evidence>
<gene>
    <name evidence="2" type="ORF">BURPS1710A_A0782</name>
</gene>
<dbReference type="Proteomes" id="UP000001812">
    <property type="component" value="Chromosome II"/>
</dbReference>
<protein>
    <submittedName>
        <fullName evidence="2">Uncharacterized protein</fullName>
    </submittedName>
</protein>
<accession>A0A0E1VRZ4</accession>
<proteinExistence type="predicted"/>
<evidence type="ECO:0000313" key="2">
    <source>
        <dbReference type="EMBL" id="EET03643.1"/>
    </source>
</evidence>
<evidence type="ECO:0000313" key="3">
    <source>
        <dbReference type="Proteomes" id="UP000001812"/>
    </source>
</evidence>
<name>A0A0E1VRZ4_BURPE</name>
<sequence length="38" mass="4376">MKSPYFKEFSSRRVILQHDPAPRIPDGRSVSRKAMISS</sequence>
<reference evidence="3" key="1">
    <citation type="submission" date="2007-08" db="EMBL/GenBank/DDBJ databases">
        <title>Annotation of Burkholderia pseudomallei 1710a.</title>
        <authorList>
            <person name="Harkins D.M."/>
            <person name="DeShazer D."/>
            <person name="Woods D.E."/>
            <person name="Brinkac L.M."/>
            <person name="Brown K.A."/>
            <person name="Hung G.C."/>
            <person name="Tuanyok A."/>
            <person name="Zhang B."/>
            <person name="Nierman W.C."/>
        </authorList>
    </citation>
    <scope>NUCLEOTIDE SEQUENCE [LARGE SCALE GENOMIC DNA]</scope>
    <source>
        <strain evidence="3">1710a</strain>
    </source>
</reference>
<reference evidence="2 3" key="2">
    <citation type="submission" date="2009-05" db="EMBL/GenBank/DDBJ databases">
        <authorList>
            <person name="Harkins D.M."/>
            <person name="DeShazer D."/>
            <person name="Woods D.E."/>
            <person name="Brinkac L.M."/>
            <person name="Brown K.A."/>
            <person name="Hung G.C."/>
            <person name="Tuanyok A."/>
            <person name="Zhang B."/>
            <person name="Nierman W.C."/>
        </authorList>
    </citation>
    <scope>NUCLEOTIDE SEQUENCE [LARGE SCALE GENOMIC DNA]</scope>
    <source>
        <strain evidence="2 3">1710a</strain>
    </source>
</reference>
<organism evidence="2 3">
    <name type="scientific">Burkholderia pseudomallei 1710a</name>
    <dbReference type="NCBI Taxonomy" id="320371"/>
    <lineage>
        <taxon>Bacteria</taxon>
        <taxon>Pseudomonadati</taxon>
        <taxon>Pseudomonadota</taxon>
        <taxon>Betaproteobacteria</taxon>
        <taxon>Burkholderiales</taxon>
        <taxon>Burkholderiaceae</taxon>
        <taxon>Burkholderia</taxon>
        <taxon>pseudomallei group</taxon>
    </lineage>
</organism>
<dbReference type="AlphaFoldDB" id="A0A0E1VRZ4"/>